<reference evidence="3 4" key="1">
    <citation type="submission" date="2015-12" db="EMBL/GenBank/DDBJ databases">
        <title>Intraspecies pangenome expansion in the marine bacterium Alteromonas.</title>
        <authorList>
            <person name="Lopez-Perez M."/>
            <person name="Rodriguez-Valera F."/>
        </authorList>
    </citation>
    <scope>NUCLEOTIDE SEQUENCE [LARGE SCALE GENOMIC DNA]</scope>
    <source>
        <strain evidence="3 4">LMG 21861</strain>
    </source>
</reference>
<name>A0ABM5YF41_9ALTE</name>
<evidence type="ECO:0000259" key="2">
    <source>
        <dbReference type="Pfam" id="PF00975"/>
    </source>
</evidence>
<dbReference type="PANTHER" id="PTHR11487">
    <property type="entry name" value="THIOESTERASE"/>
    <property type="match status" value="1"/>
</dbReference>
<sequence length="267" mass="29416">MNMKNSLLKSTEPRLLKPVVENASAPYQLICFPCAGGNASMFQSWADFLGADIELLGLHAPGRGARFAEPAFDNMDALVNCLLDEADVLERKPYILLGHSLGARVAYEFAKRATQLGYPAPLHFIASGSRAPNGPKVSSPTHSLPSSEFMNTILEMGGIPDEVRESQEMLHLLEPTFRADFKIAEQYTSTAIPLDCPITAICGDEDYKVPEGLVKKWGSFTTSSWCVRCFSGGHFFINQNPHVIPEISRLIVRCFALFTKPKMDMVS</sequence>
<dbReference type="SUPFAM" id="SSF53474">
    <property type="entry name" value="alpha/beta-Hydrolases"/>
    <property type="match status" value="1"/>
</dbReference>
<proteinExistence type="inferred from homology"/>
<dbReference type="Proteomes" id="UP000056750">
    <property type="component" value="Chromosome"/>
</dbReference>
<dbReference type="EMBL" id="CP013926">
    <property type="protein sequence ID" value="AMJ72926.1"/>
    <property type="molecule type" value="Genomic_DNA"/>
</dbReference>
<dbReference type="InterPro" id="IPR012223">
    <property type="entry name" value="TEII"/>
</dbReference>
<dbReference type="Gene3D" id="3.40.50.1820">
    <property type="entry name" value="alpha/beta hydrolase"/>
    <property type="match status" value="1"/>
</dbReference>
<comment type="similarity">
    <text evidence="1">Belongs to the thioesterase family.</text>
</comment>
<dbReference type="InterPro" id="IPR001031">
    <property type="entry name" value="Thioesterase"/>
</dbReference>
<dbReference type="Pfam" id="PF00975">
    <property type="entry name" value="Thioesterase"/>
    <property type="match status" value="1"/>
</dbReference>
<protein>
    <recommendedName>
        <fullName evidence="2">Thioesterase domain-containing protein</fullName>
    </recommendedName>
</protein>
<accession>A0ABM5YF41</accession>
<gene>
    <name evidence="3" type="ORF">AVL57_02405</name>
</gene>
<evidence type="ECO:0000313" key="4">
    <source>
        <dbReference type="Proteomes" id="UP000056750"/>
    </source>
</evidence>
<feature type="domain" description="Thioesterase" evidence="2">
    <location>
        <begin position="28"/>
        <end position="248"/>
    </location>
</feature>
<evidence type="ECO:0000256" key="1">
    <source>
        <dbReference type="ARBA" id="ARBA00007169"/>
    </source>
</evidence>
<organism evidence="3 4">
    <name type="scientific">Alteromonas stellipolaris</name>
    <dbReference type="NCBI Taxonomy" id="233316"/>
    <lineage>
        <taxon>Bacteria</taxon>
        <taxon>Pseudomonadati</taxon>
        <taxon>Pseudomonadota</taxon>
        <taxon>Gammaproteobacteria</taxon>
        <taxon>Alteromonadales</taxon>
        <taxon>Alteromonadaceae</taxon>
        <taxon>Alteromonas/Salinimonas group</taxon>
        <taxon>Alteromonas</taxon>
    </lineage>
</organism>
<keyword evidence="4" id="KW-1185">Reference proteome</keyword>
<dbReference type="InterPro" id="IPR029058">
    <property type="entry name" value="AB_hydrolase_fold"/>
</dbReference>
<evidence type="ECO:0000313" key="3">
    <source>
        <dbReference type="EMBL" id="AMJ72926.1"/>
    </source>
</evidence>
<dbReference type="PANTHER" id="PTHR11487:SF0">
    <property type="entry name" value="S-ACYL FATTY ACID SYNTHASE THIOESTERASE, MEDIUM CHAIN"/>
    <property type="match status" value="1"/>
</dbReference>